<evidence type="ECO:0000313" key="9">
    <source>
        <dbReference type="Proteomes" id="UP000492821"/>
    </source>
</evidence>
<feature type="compositionally biased region" description="Low complexity" evidence="6">
    <location>
        <begin position="1221"/>
        <end position="1231"/>
    </location>
</feature>
<keyword evidence="5" id="KW-0862">Zinc</keyword>
<dbReference type="Gene3D" id="3.30.160.60">
    <property type="entry name" value="Classic Zinc Finger"/>
    <property type="match status" value="1"/>
</dbReference>
<dbReference type="InterPro" id="IPR036388">
    <property type="entry name" value="WH-like_DNA-bd_sf"/>
</dbReference>
<dbReference type="PROSITE" id="PS50157">
    <property type="entry name" value="ZINC_FINGER_C2H2_2"/>
    <property type="match status" value="1"/>
</dbReference>
<evidence type="ECO:0000256" key="1">
    <source>
        <dbReference type="ARBA" id="ARBA00022853"/>
    </source>
</evidence>
<evidence type="ECO:0000259" key="7">
    <source>
        <dbReference type="PROSITE" id="PS50157"/>
    </source>
</evidence>
<dbReference type="InterPro" id="IPR036431">
    <property type="entry name" value="ARID_dom_sf"/>
</dbReference>
<accession>A0A7E4V9C4</accession>
<keyword evidence="2" id="KW-0805">Transcription regulation</keyword>
<dbReference type="SMART" id="SM00501">
    <property type="entry name" value="BRIGHT"/>
    <property type="match status" value="1"/>
</dbReference>
<dbReference type="GO" id="GO:0008270">
    <property type="term" value="F:zinc ion binding"/>
    <property type="evidence" value="ECO:0007669"/>
    <property type="project" value="UniProtKB-KW"/>
</dbReference>
<dbReference type="InterPro" id="IPR052406">
    <property type="entry name" value="Chromatin_Remodeling_Comp"/>
</dbReference>
<feature type="compositionally biased region" description="Polar residues" evidence="6">
    <location>
        <begin position="778"/>
        <end position="790"/>
    </location>
</feature>
<dbReference type="GO" id="GO:0006325">
    <property type="term" value="P:chromatin organization"/>
    <property type="evidence" value="ECO:0007669"/>
    <property type="project" value="UniProtKB-KW"/>
</dbReference>
<reference evidence="10" key="2">
    <citation type="submission" date="2020-10" db="UniProtKB">
        <authorList>
            <consortium name="WormBaseParasite"/>
        </authorList>
    </citation>
    <scope>IDENTIFICATION</scope>
</reference>
<reference evidence="9" key="1">
    <citation type="journal article" date="2013" name="Genetics">
        <title>The draft genome and transcriptome of Panagrellus redivivus are shaped by the harsh demands of a free-living lifestyle.</title>
        <authorList>
            <person name="Srinivasan J."/>
            <person name="Dillman A.R."/>
            <person name="Macchietto M.G."/>
            <person name="Heikkinen L."/>
            <person name="Lakso M."/>
            <person name="Fracchia K.M."/>
            <person name="Antoshechkin I."/>
            <person name="Mortazavi A."/>
            <person name="Wong G."/>
            <person name="Sternberg P.W."/>
        </authorList>
    </citation>
    <scope>NUCLEOTIDE SEQUENCE [LARGE SCALE GENOMIC DNA]</scope>
    <source>
        <strain evidence="9">MT8872</strain>
    </source>
</reference>
<proteinExistence type="predicted"/>
<dbReference type="Gene3D" id="1.10.10.10">
    <property type="entry name" value="Winged helix-like DNA-binding domain superfamily/Winged helix DNA-binding domain"/>
    <property type="match status" value="1"/>
</dbReference>
<feature type="region of interest" description="Disordered" evidence="6">
    <location>
        <begin position="924"/>
        <end position="1002"/>
    </location>
</feature>
<dbReference type="SMART" id="SM01014">
    <property type="entry name" value="ARID"/>
    <property type="match status" value="1"/>
</dbReference>
<dbReference type="Proteomes" id="UP000492821">
    <property type="component" value="Unassembled WGS sequence"/>
</dbReference>
<evidence type="ECO:0000313" key="10">
    <source>
        <dbReference type="WBParaSite" id="Pan_g17683.t1"/>
    </source>
</evidence>
<dbReference type="InterPro" id="IPR011989">
    <property type="entry name" value="ARM-like"/>
</dbReference>
<evidence type="ECO:0000256" key="5">
    <source>
        <dbReference type="PROSITE-ProRule" id="PRU00042"/>
    </source>
</evidence>
<evidence type="ECO:0000256" key="3">
    <source>
        <dbReference type="ARBA" id="ARBA00023163"/>
    </source>
</evidence>
<dbReference type="CDD" id="cd16100">
    <property type="entry name" value="ARID"/>
    <property type="match status" value="1"/>
</dbReference>
<feature type="compositionally biased region" description="Basic residues" evidence="6">
    <location>
        <begin position="961"/>
        <end position="978"/>
    </location>
</feature>
<dbReference type="Pfam" id="PF01388">
    <property type="entry name" value="ARID"/>
    <property type="match status" value="1"/>
</dbReference>
<protein>
    <submittedName>
        <fullName evidence="10">ARID domain-containing protein</fullName>
    </submittedName>
</protein>
<dbReference type="AlphaFoldDB" id="A0A7E4V9C4"/>
<keyword evidence="4" id="KW-0539">Nucleus</keyword>
<dbReference type="PANTHER" id="PTHR22970">
    <property type="entry name" value="AT-RICH INTERACTIVE DOMAIN-CONTAINING PROTEIN 2"/>
    <property type="match status" value="1"/>
</dbReference>
<evidence type="ECO:0000256" key="6">
    <source>
        <dbReference type="SAM" id="MobiDB-lite"/>
    </source>
</evidence>
<organism evidence="9 10">
    <name type="scientific">Panagrellus redivivus</name>
    <name type="common">Microworm</name>
    <dbReference type="NCBI Taxonomy" id="6233"/>
    <lineage>
        <taxon>Eukaryota</taxon>
        <taxon>Metazoa</taxon>
        <taxon>Ecdysozoa</taxon>
        <taxon>Nematoda</taxon>
        <taxon>Chromadorea</taxon>
        <taxon>Rhabditida</taxon>
        <taxon>Tylenchina</taxon>
        <taxon>Panagrolaimomorpha</taxon>
        <taxon>Panagrolaimoidea</taxon>
        <taxon>Panagrolaimidae</taxon>
        <taxon>Panagrellus</taxon>
    </lineage>
</organism>
<feature type="domain" description="C2H2-type" evidence="7">
    <location>
        <begin position="1012"/>
        <end position="1042"/>
    </location>
</feature>
<dbReference type="Gene3D" id="1.25.10.10">
    <property type="entry name" value="Leucine-rich Repeat Variant"/>
    <property type="match status" value="1"/>
</dbReference>
<dbReference type="Gene3D" id="1.10.150.60">
    <property type="entry name" value="ARID DNA-binding domain"/>
    <property type="match status" value="1"/>
</dbReference>
<dbReference type="PROSITE" id="PS51011">
    <property type="entry name" value="ARID"/>
    <property type="match status" value="1"/>
</dbReference>
<evidence type="ECO:0000256" key="2">
    <source>
        <dbReference type="ARBA" id="ARBA00023015"/>
    </source>
</evidence>
<name>A0A7E4V9C4_PANRE</name>
<feature type="region of interest" description="Disordered" evidence="6">
    <location>
        <begin position="764"/>
        <end position="790"/>
    </location>
</feature>
<dbReference type="WBParaSite" id="Pan_g17683.t1">
    <property type="protein sequence ID" value="Pan_g17683.t1"/>
    <property type="gene ID" value="Pan_g17683"/>
</dbReference>
<dbReference type="InterPro" id="IPR001606">
    <property type="entry name" value="ARID_dom"/>
</dbReference>
<dbReference type="SMART" id="SM00355">
    <property type="entry name" value="ZnF_C2H2"/>
    <property type="match status" value="2"/>
</dbReference>
<feature type="compositionally biased region" description="Low complexity" evidence="6">
    <location>
        <begin position="949"/>
        <end position="960"/>
    </location>
</feature>
<sequence>MASERLFQQWRVVCVVSGQARECEIKRVDDERWLPSPDGSTTSRPPLARRLSMRQGREGCCLPSRPRVSVVSIFETESRRARAVGRPHTSQFPLRSEAKMSQGVRKKAVDPEMEAYFQTLETSHEDIVKEKQFDEQLRSFYRSKWNCNVKLPALNGAPVNLYKLYTAVLSHGGWVKVCTQDKWPLVAEALDLDALKISMLDNGLKLIYCRYLAKFEEVQTVGDFDDHDVDLYGGKVRAKVMASNDCPISLAYREKRNEASNDPDYSRIIKSLVSGLPNEVDFAMNALKLMSAPGPILLNLENCPMLISLLIAHAGVYGSDQHLRDIAEDGWKKFIDRNFDQFWANAGIEDADIRAMVPVEGTSELDSYESQIFSLDSDYDPLHETTFRVHEVVGILRNLSFESANTHILGKSDTLVRFICIVAASKFLRLGNDVLDILTNIASDLDLVTAEGVYEHVMLLKVLSDCLYSDDKNRVLHSLESLAQLCQNERNEAACVEFVDSAILGRVFELATVRDVMICIHTLETLYQFSELGRAACQKIVAHPGAIDQLINLVTTDAASFGRTGLSGIKVVESFGNNQQVRQHYPPPAPPQHQQYRGPPVYGTPTSQPMQVQISRQPVQRIVIPQAPSPNITMDDRLKTLTVKWIKENVVADPEGTAIRGEMYCAYVDHMKNVHNIMSGSAIMFTNVVQSIFPKTTIKGEQRDSSVLYLFTGIRYINQVPTGTAPTPAAVAASNVATSHPIMQKILHPSQPVVTKVSPVTVVTNGAPKPDSPEAEASATSPNGSVQSDGTVVTNGSAEAANNAKLEICSAAIEARALLPEGDQHETLIIRVENTTKAEKEKAAKCNGSHPAPVVNGHVNGTKKTPVIEAVETPSGIEEVVDTDKVIEAIKLNGKLTNGVSHAENDEKLDDTIESVICQSAKEPETKNGIWKSTRVRRATHKHDEDPSPTLNGTTTTPTKNNKRKRPSASKTPAKRARRSDSSKAGATTSEAEIPVAVEEPLPSTSQPIGDFLCEWNACGQLFNSVDAILGHHMVEHCGFEGNPETATYFCMWPTCDGTKRAKWSLITHIMDHHCSESHLKHSAAKRLSEPGGLGGYLARIKQQLLERPKEMSQAQAFAPAAATDAIRRHAFGNLQREVFDEQEGPVTKCIRLTTALILRNIARYSEEGRSKLRRYEMQLCPFALSRLEASGALAQCLSELYQLKPAQTVHEYTIEKMRQNRPQLRPQQPQGIPGSSARPSGHQVAAMHYIRH</sequence>
<keyword evidence="5" id="KW-0479">Metal-binding</keyword>
<dbReference type="InterPro" id="IPR016024">
    <property type="entry name" value="ARM-type_fold"/>
</dbReference>
<keyword evidence="3" id="KW-0804">Transcription</keyword>
<keyword evidence="5" id="KW-0863">Zinc-finger</keyword>
<dbReference type="GO" id="GO:0003677">
    <property type="term" value="F:DNA binding"/>
    <property type="evidence" value="ECO:0007669"/>
    <property type="project" value="InterPro"/>
</dbReference>
<feature type="domain" description="ARID" evidence="8">
    <location>
        <begin position="127"/>
        <end position="220"/>
    </location>
</feature>
<keyword evidence="9" id="KW-1185">Reference proteome</keyword>
<dbReference type="PANTHER" id="PTHR22970:SF14">
    <property type="entry name" value="AT-RICH INTERACTIVE DOMAIN-CONTAINING PROTEIN 2"/>
    <property type="match status" value="1"/>
</dbReference>
<dbReference type="PROSITE" id="PS00028">
    <property type="entry name" value="ZINC_FINGER_C2H2_1"/>
    <property type="match status" value="1"/>
</dbReference>
<dbReference type="SUPFAM" id="SSF46774">
    <property type="entry name" value="ARID-like"/>
    <property type="match status" value="1"/>
</dbReference>
<evidence type="ECO:0000259" key="8">
    <source>
        <dbReference type="PROSITE" id="PS51011"/>
    </source>
</evidence>
<evidence type="ECO:0000256" key="4">
    <source>
        <dbReference type="ARBA" id="ARBA00023242"/>
    </source>
</evidence>
<dbReference type="InterPro" id="IPR013087">
    <property type="entry name" value="Znf_C2H2_type"/>
</dbReference>
<keyword evidence="1" id="KW-0156">Chromatin regulator</keyword>
<dbReference type="SUPFAM" id="SSF48371">
    <property type="entry name" value="ARM repeat"/>
    <property type="match status" value="1"/>
</dbReference>
<feature type="region of interest" description="Disordered" evidence="6">
    <location>
        <begin position="1221"/>
        <end position="1246"/>
    </location>
</feature>